<dbReference type="Gene3D" id="3.90.280.10">
    <property type="entry name" value="PEBP-like"/>
    <property type="match status" value="1"/>
</dbReference>
<keyword evidence="3" id="KW-1185">Reference proteome</keyword>
<dbReference type="InterPro" id="IPR036610">
    <property type="entry name" value="PEBP-like_sf"/>
</dbReference>
<dbReference type="SUPFAM" id="SSF49777">
    <property type="entry name" value="PEBP-like"/>
    <property type="match status" value="1"/>
</dbReference>
<dbReference type="NCBIfam" id="TIGR00481">
    <property type="entry name" value="YbhB/YbcL family Raf kinase inhibitor-like protein"/>
    <property type="match status" value="1"/>
</dbReference>
<dbReference type="AlphaFoldDB" id="A0A387B636"/>
<dbReference type="Pfam" id="PF01161">
    <property type="entry name" value="PBP"/>
    <property type="match status" value="1"/>
</dbReference>
<evidence type="ECO:0000313" key="2">
    <source>
        <dbReference type="EMBL" id="AYF97211.1"/>
    </source>
</evidence>
<dbReference type="InterPro" id="IPR005247">
    <property type="entry name" value="YbhB_YbcL/LppC-like"/>
</dbReference>
<accession>A0A387B636</accession>
<comment type="similarity">
    <text evidence="1">Belongs to the UPF0098 family.</text>
</comment>
<organism evidence="2 3">
    <name type="scientific">Protaetiibacter intestinalis</name>
    <dbReference type="NCBI Taxonomy" id="2419774"/>
    <lineage>
        <taxon>Bacteria</taxon>
        <taxon>Bacillati</taxon>
        <taxon>Actinomycetota</taxon>
        <taxon>Actinomycetes</taxon>
        <taxon>Micrococcales</taxon>
        <taxon>Microbacteriaceae</taxon>
        <taxon>Protaetiibacter</taxon>
    </lineage>
</organism>
<dbReference type="CDD" id="cd00865">
    <property type="entry name" value="PEBP_bact_arch"/>
    <property type="match status" value="1"/>
</dbReference>
<dbReference type="InterPro" id="IPR008914">
    <property type="entry name" value="PEBP"/>
</dbReference>
<dbReference type="KEGG" id="lyd:D7I47_02400"/>
<dbReference type="PANTHER" id="PTHR30289">
    <property type="entry name" value="UNCHARACTERIZED PROTEIN YBCL-RELATED"/>
    <property type="match status" value="1"/>
</dbReference>
<dbReference type="PANTHER" id="PTHR30289:SF1">
    <property type="entry name" value="PEBP (PHOSPHATIDYLETHANOLAMINE-BINDING PROTEIN) FAMILY PROTEIN"/>
    <property type="match status" value="1"/>
</dbReference>
<dbReference type="OrthoDB" id="9797506at2"/>
<sequence>MTTPFDRLPAVPALTVTSTDVVDGGDFAPAQYSGLFGVPGGEDRSPQLQWTGAPETAKSFVVSVYDPEAPTPSGFWHWMVVDIPAGTSELPSGITELPGNAWTVKNDARAAQFIGSAPPAGAVDHYAISVQALDIASVTELGIDAEATPAFVSFNILSHVVARGVITAIGRQ</sequence>
<proteinExistence type="inferred from homology"/>
<evidence type="ECO:0000256" key="1">
    <source>
        <dbReference type="ARBA" id="ARBA00007120"/>
    </source>
</evidence>
<evidence type="ECO:0000313" key="3">
    <source>
        <dbReference type="Proteomes" id="UP000278886"/>
    </source>
</evidence>
<dbReference type="EMBL" id="CP032630">
    <property type="protein sequence ID" value="AYF97211.1"/>
    <property type="molecule type" value="Genomic_DNA"/>
</dbReference>
<protein>
    <submittedName>
        <fullName evidence="2">YbhB/YbcL family Raf kinase inhibitor-like protein</fullName>
    </submittedName>
</protein>
<dbReference type="Proteomes" id="UP000278886">
    <property type="component" value="Chromosome"/>
</dbReference>
<gene>
    <name evidence="2" type="ORF">D7I47_02400</name>
</gene>
<name>A0A387B636_9MICO</name>
<reference evidence="3" key="1">
    <citation type="submission" date="2018-09" db="EMBL/GenBank/DDBJ databases">
        <title>Genome sequencing of strain 2DFWR-13.</title>
        <authorList>
            <person name="Heo J."/>
            <person name="Kim S.-J."/>
            <person name="Kwon S.-W."/>
        </authorList>
    </citation>
    <scope>NUCLEOTIDE SEQUENCE [LARGE SCALE GENOMIC DNA]</scope>
    <source>
        <strain evidence="3">2DFWR-13</strain>
    </source>
</reference>